<evidence type="ECO:0000313" key="2">
    <source>
        <dbReference type="EMBL" id="CAD5225352.1"/>
    </source>
</evidence>
<dbReference type="SUPFAM" id="SSF55729">
    <property type="entry name" value="Acyl-CoA N-acyltransferases (Nat)"/>
    <property type="match status" value="1"/>
</dbReference>
<keyword evidence="1" id="KW-0012">Acyltransferase</keyword>
<evidence type="ECO:0000313" key="6">
    <source>
        <dbReference type="WBParaSite" id="BXY_1040700.1"/>
    </source>
</evidence>
<gene>
    <name evidence="2" type="ORF">BXYJ_LOCUS8501</name>
</gene>
<keyword evidence="1" id="KW-0808">Transferase</keyword>
<dbReference type="SMR" id="A0A1I7SBK8"/>
<dbReference type="EMBL" id="CAJFDI010000004">
    <property type="protein sequence ID" value="CAD5225352.1"/>
    <property type="molecule type" value="Genomic_DNA"/>
</dbReference>
<dbReference type="InterPro" id="IPR016181">
    <property type="entry name" value="Acyl_CoA_acyltransferase"/>
</dbReference>
<reference evidence="3" key="2">
    <citation type="submission" date="2020-08" db="EMBL/GenBank/DDBJ databases">
        <authorList>
            <person name="Kikuchi T."/>
        </authorList>
    </citation>
    <scope>NUCLEOTIDE SEQUENCE</scope>
    <source>
        <strain evidence="2">Ka4C1</strain>
    </source>
</reference>
<dbReference type="OrthoDB" id="5804845at2759"/>
<dbReference type="GO" id="GO:0047961">
    <property type="term" value="F:glycine N-acyltransferase activity"/>
    <property type="evidence" value="ECO:0007669"/>
    <property type="project" value="InterPro"/>
</dbReference>
<evidence type="ECO:0000313" key="4">
    <source>
        <dbReference type="Proteomes" id="UP000095284"/>
    </source>
</evidence>
<evidence type="ECO:0000313" key="3">
    <source>
        <dbReference type="EMBL" id="CAG9114431.1"/>
    </source>
</evidence>
<dbReference type="Proteomes" id="UP000659654">
    <property type="component" value="Unassembled WGS sequence"/>
</dbReference>
<organism evidence="4 6">
    <name type="scientific">Bursaphelenchus xylophilus</name>
    <name type="common">Pinewood nematode worm</name>
    <name type="synonym">Aphelenchoides xylophilus</name>
    <dbReference type="NCBI Taxonomy" id="6326"/>
    <lineage>
        <taxon>Eukaryota</taxon>
        <taxon>Metazoa</taxon>
        <taxon>Ecdysozoa</taxon>
        <taxon>Nematoda</taxon>
        <taxon>Chromadorea</taxon>
        <taxon>Rhabditida</taxon>
        <taxon>Tylenchina</taxon>
        <taxon>Tylenchomorpha</taxon>
        <taxon>Aphelenchoidea</taxon>
        <taxon>Aphelenchoididae</taxon>
        <taxon>Bursaphelenchus</taxon>
    </lineage>
</organism>
<dbReference type="PANTHER" id="PTHR15298">
    <property type="entry name" value="L-COA N-ACYLTRANSFERASE-RELATED"/>
    <property type="match status" value="1"/>
</dbReference>
<evidence type="ECO:0000313" key="5">
    <source>
        <dbReference type="Proteomes" id="UP000659654"/>
    </source>
</evidence>
<dbReference type="EMBL" id="CAJFCV020000004">
    <property type="protein sequence ID" value="CAG9114431.1"/>
    <property type="molecule type" value="Genomic_DNA"/>
</dbReference>
<protein>
    <recommendedName>
        <fullName evidence="1">Glycine N-acyltransferase-like protein</fullName>
        <ecNumber evidence="1">2.3.1.-</ecNumber>
    </recommendedName>
</protein>
<proteinExistence type="inferred from homology"/>
<name>A0A1I7SBK8_BURXY</name>
<evidence type="ECO:0000256" key="1">
    <source>
        <dbReference type="RuleBase" id="RU368002"/>
    </source>
</evidence>
<reference evidence="6" key="1">
    <citation type="submission" date="2016-11" db="UniProtKB">
        <authorList>
            <consortium name="WormBaseParasite"/>
        </authorList>
    </citation>
    <scope>IDENTIFICATION</scope>
</reference>
<dbReference type="Gene3D" id="3.40.630.30">
    <property type="match status" value="1"/>
</dbReference>
<dbReference type="EC" id="2.3.1.-" evidence="1"/>
<dbReference type="GO" id="GO:0005739">
    <property type="term" value="C:mitochondrion"/>
    <property type="evidence" value="ECO:0007669"/>
    <property type="project" value="InterPro"/>
</dbReference>
<dbReference type="AlphaFoldDB" id="A0A1I7SBK8"/>
<dbReference type="eggNOG" id="ENOG502SF96">
    <property type="taxonomic scope" value="Eukaryota"/>
</dbReference>
<dbReference type="PANTHER" id="PTHR15298:SF1">
    <property type="entry name" value="GLYCINE N-ACYLTRANSFERASE-LIKE PROTEIN"/>
    <property type="match status" value="1"/>
</dbReference>
<keyword evidence="5" id="KW-1185">Reference proteome</keyword>
<accession>A0A1I7SBK8</accession>
<dbReference type="InterPro" id="IPR010313">
    <property type="entry name" value="Glycine_N-acyltransferase"/>
</dbReference>
<comment type="similarity">
    <text evidence="1">Belongs to the glycine N-acyltransferase family.</text>
</comment>
<dbReference type="WBParaSite" id="BXY_1040700.1">
    <property type="protein sequence ID" value="BXY_1040700.1"/>
    <property type="gene ID" value="BXY_1040700"/>
</dbReference>
<sequence>MRVEKVESSEFRRILDEVRLDPYFLFVSAHIKFHLEGIMEEDLELDLWRIRDGDRLAYAVVKHNSHKSLVFLESNCYDPEFCMQIAKLFADALYDTVKNGDYVFGFGILEPLVDLFERNILDLGIRRSHPFKILEDRVNLYHLCEDGRKLVEEKEPELPEGYRFERLKPQHAAEILADQLYGKITSPKPYERTLSLLPSVGVFTEDTNELVSYEFLDVTGAITSQFTRHPHRRKGIGSAVEWKICAETWKKVGLIPLKAVSHNRPRVLKLSDNSPLWTQKLDESGTPINAKFFMYCKTDMPKIEFYEN</sequence>
<dbReference type="Proteomes" id="UP000095284">
    <property type="component" value="Unplaced"/>
</dbReference>
<dbReference type="Proteomes" id="UP000582659">
    <property type="component" value="Unassembled WGS sequence"/>
</dbReference>